<evidence type="ECO:0000259" key="8">
    <source>
        <dbReference type="Pfam" id="PF00082"/>
    </source>
</evidence>
<reference evidence="9 10" key="1">
    <citation type="submission" date="2019-01" db="EMBL/GenBank/DDBJ databases">
        <title>Genome sequencing of strain DFW100M-13.</title>
        <authorList>
            <person name="Heo J."/>
            <person name="Kim S.-J."/>
            <person name="Kim J.-S."/>
            <person name="Hong S.-B."/>
            <person name="Kwon S.-W."/>
        </authorList>
    </citation>
    <scope>NUCLEOTIDE SEQUENCE [LARGE SCALE GENOMIC DNA]</scope>
    <source>
        <strain evidence="9 10">DFW100M-13</strain>
    </source>
</reference>
<dbReference type="PANTHER" id="PTHR43806">
    <property type="entry name" value="PEPTIDASE S8"/>
    <property type="match status" value="1"/>
</dbReference>
<feature type="signal peptide" evidence="7">
    <location>
        <begin position="1"/>
        <end position="31"/>
    </location>
</feature>
<feature type="transmembrane region" description="Helical" evidence="6">
    <location>
        <begin position="400"/>
        <end position="419"/>
    </location>
</feature>
<dbReference type="InterPro" id="IPR050131">
    <property type="entry name" value="Peptidase_S8_subtilisin-like"/>
</dbReference>
<dbReference type="GO" id="GO:0004252">
    <property type="term" value="F:serine-type endopeptidase activity"/>
    <property type="evidence" value="ECO:0007669"/>
    <property type="project" value="UniProtKB-UniRule"/>
</dbReference>
<dbReference type="Proteomes" id="UP000293995">
    <property type="component" value="Chromosome"/>
</dbReference>
<sequence>MTAVPHFIRGLTAAMLFAAALAIVPAIGAQAADAPSSWWYDGFGVAEVQAAGWTGEGVKIAVIDQQINPDLPVFQGTNLTVDDDPLCKGGSVTTNAVKAPTPSNSVVHGSDVTALLIGNGKGDAKIRGIAPGSDVTFYGYGMSVHDALDATCGSSIEDTTALGEGINRAVDGGAQVISISLVVSTMTTGDAEAVARAIARGVVIVAGTPNTMKNTDTQWPWMYNGVVSVNAFGKDGYLQDDAEVKGQKNVWPEVTVVAPGVNFPSVDSSGNDYWVTGSSLATPLTAGIVAVAAQKYPEATGNQLIQSLIHNTTADDHELSRSDDLGYGPVSLRHMLKVDPTTYPDENPLMGKSTYPSASQVARAAEKPAVESTPTRAASPQPSLTAIAGARSDGGVGAPILIGAGALVVVVLVVVVVVVTKSKKKNVGGAV</sequence>
<keyword evidence="6" id="KW-0812">Transmembrane</keyword>
<evidence type="ECO:0000256" key="1">
    <source>
        <dbReference type="ARBA" id="ARBA00011073"/>
    </source>
</evidence>
<evidence type="ECO:0000256" key="2">
    <source>
        <dbReference type="ARBA" id="ARBA00022670"/>
    </source>
</evidence>
<dbReference type="OrthoDB" id="3644449at2"/>
<feature type="active site" description="Charge relay system" evidence="5">
    <location>
        <position position="108"/>
    </location>
</feature>
<keyword evidence="6" id="KW-1133">Transmembrane helix</keyword>
<protein>
    <recommendedName>
        <fullName evidence="8">Peptidase S8/S53 domain-containing protein</fullName>
    </recommendedName>
</protein>
<dbReference type="AlphaFoldDB" id="A0A4P6EAH8"/>
<evidence type="ECO:0000313" key="9">
    <source>
        <dbReference type="EMBL" id="QAY59132.1"/>
    </source>
</evidence>
<dbReference type="PANTHER" id="PTHR43806:SF11">
    <property type="entry name" value="CEREVISIN-RELATED"/>
    <property type="match status" value="1"/>
</dbReference>
<gene>
    <name evidence="9" type="ORF">ET475_03415</name>
</gene>
<evidence type="ECO:0000313" key="10">
    <source>
        <dbReference type="Proteomes" id="UP000293995"/>
    </source>
</evidence>
<dbReference type="InterPro" id="IPR000209">
    <property type="entry name" value="Peptidase_S8/S53_dom"/>
</dbReference>
<dbReference type="InterPro" id="IPR036852">
    <property type="entry name" value="Peptidase_S8/S53_dom_sf"/>
</dbReference>
<evidence type="ECO:0000256" key="3">
    <source>
        <dbReference type="ARBA" id="ARBA00022801"/>
    </source>
</evidence>
<keyword evidence="3 5" id="KW-0378">Hydrolase</keyword>
<dbReference type="SUPFAM" id="SSF52743">
    <property type="entry name" value="Subtilisin-like"/>
    <property type="match status" value="1"/>
</dbReference>
<accession>A0A4P6EAH8</accession>
<proteinExistence type="inferred from homology"/>
<name>A0A4P6EAH8_9MICO</name>
<evidence type="ECO:0000256" key="5">
    <source>
        <dbReference type="PROSITE-ProRule" id="PRU01240"/>
    </source>
</evidence>
<dbReference type="GO" id="GO:0006508">
    <property type="term" value="P:proteolysis"/>
    <property type="evidence" value="ECO:0007669"/>
    <property type="project" value="UniProtKB-KW"/>
</dbReference>
<dbReference type="PROSITE" id="PS51892">
    <property type="entry name" value="SUBTILASE"/>
    <property type="match status" value="1"/>
</dbReference>
<dbReference type="KEGG" id="mprt:ET475_03415"/>
<feature type="active site" description="Charge relay system" evidence="5">
    <location>
        <position position="279"/>
    </location>
</feature>
<evidence type="ECO:0000256" key="6">
    <source>
        <dbReference type="SAM" id="Phobius"/>
    </source>
</evidence>
<keyword evidence="6" id="KW-0472">Membrane</keyword>
<keyword evidence="2 5" id="KW-0645">Protease</keyword>
<comment type="similarity">
    <text evidence="1 5">Belongs to the peptidase S8 family.</text>
</comment>
<evidence type="ECO:0000256" key="4">
    <source>
        <dbReference type="ARBA" id="ARBA00022825"/>
    </source>
</evidence>
<organism evidence="9 10">
    <name type="scientific">Microbacterium protaetiae</name>
    <dbReference type="NCBI Taxonomy" id="2509458"/>
    <lineage>
        <taxon>Bacteria</taxon>
        <taxon>Bacillati</taxon>
        <taxon>Actinomycetota</taxon>
        <taxon>Actinomycetes</taxon>
        <taxon>Micrococcales</taxon>
        <taxon>Microbacteriaceae</taxon>
        <taxon>Microbacterium</taxon>
    </lineage>
</organism>
<dbReference type="Pfam" id="PF00082">
    <property type="entry name" value="Peptidase_S8"/>
    <property type="match status" value="1"/>
</dbReference>
<feature type="active site" description="Charge relay system" evidence="5">
    <location>
        <position position="64"/>
    </location>
</feature>
<dbReference type="EMBL" id="CP035494">
    <property type="protein sequence ID" value="QAY59132.1"/>
    <property type="molecule type" value="Genomic_DNA"/>
</dbReference>
<keyword evidence="10" id="KW-1185">Reference proteome</keyword>
<feature type="domain" description="Peptidase S8/S53" evidence="8">
    <location>
        <begin position="55"/>
        <end position="328"/>
    </location>
</feature>
<evidence type="ECO:0000256" key="7">
    <source>
        <dbReference type="SAM" id="SignalP"/>
    </source>
</evidence>
<keyword evidence="4 5" id="KW-0720">Serine protease</keyword>
<dbReference type="PRINTS" id="PR00723">
    <property type="entry name" value="SUBTILISIN"/>
</dbReference>
<dbReference type="CDD" id="cd00306">
    <property type="entry name" value="Peptidases_S8_S53"/>
    <property type="match status" value="1"/>
</dbReference>
<feature type="chain" id="PRO_5020337217" description="Peptidase S8/S53 domain-containing protein" evidence="7">
    <location>
        <begin position="32"/>
        <end position="431"/>
    </location>
</feature>
<keyword evidence="7" id="KW-0732">Signal</keyword>
<dbReference type="RefSeq" id="WP_129386031.1">
    <property type="nucleotide sequence ID" value="NZ_CP035494.1"/>
</dbReference>
<dbReference type="InterPro" id="IPR015500">
    <property type="entry name" value="Peptidase_S8_subtilisin-rel"/>
</dbReference>
<dbReference type="Gene3D" id="3.40.50.200">
    <property type="entry name" value="Peptidase S8/S53 domain"/>
    <property type="match status" value="1"/>
</dbReference>